<proteinExistence type="predicted"/>
<accession>A0ABX0G9B0</accession>
<evidence type="ECO:0000256" key="1">
    <source>
        <dbReference type="ARBA" id="ARBA00004370"/>
    </source>
</evidence>
<name>A0ABX0G9B0_9RHOB</name>
<evidence type="ECO:0000256" key="6">
    <source>
        <dbReference type="ARBA" id="ARBA00023026"/>
    </source>
</evidence>
<dbReference type="InterPro" id="IPR011049">
    <property type="entry name" value="Serralysin-like_metalloprot_C"/>
</dbReference>
<keyword evidence="5" id="KW-0677">Repeat</keyword>
<reference evidence="9 10" key="1">
    <citation type="journal article" date="2022" name="Microorganisms">
        <title>Genome Sequence and Characterization of a Xanthorhodopsin-Containing, Aerobic Anoxygenic Phototrophic Rhodobacter Species, Isolated from Mesophilic Conditions at Yellowstone National Park.</title>
        <authorList>
            <person name="Kyndt J.A."/>
            <person name="Robertson S."/>
            <person name="Shoffstall I.B."/>
            <person name="Ramaley R.F."/>
            <person name="Meyer T.E."/>
        </authorList>
    </citation>
    <scope>NUCLEOTIDE SEQUENCE [LARGE SCALE GENOMIC DNA]</scope>
    <source>
        <strain evidence="9 10">M37P</strain>
    </source>
</reference>
<dbReference type="InterPro" id="IPR003995">
    <property type="entry name" value="RTX_toxin_determinant-A"/>
</dbReference>
<dbReference type="PANTHER" id="PTHR38340:SF1">
    <property type="entry name" value="S-LAYER PROTEIN"/>
    <property type="match status" value="1"/>
</dbReference>
<dbReference type="Gene3D" id="2.150.10.10">
    <property type="entry name" value="Serralysin-like metalloprotease, C-terminal"/>
    <property type="match status" value="7"/>
</dbReference>
<comment type="caution">
    <text evidence="9">The sequence shown here is derived from an EMBL/GenBank/DDBJ whole genome shotgun (WGS) entry which is preliminary data.</text>
</comment>
<evidence type="ECO:0000256" key="7">
    <source>
        <dbReference type="ARBA" id="ARBA00023136"/>
    </source>
</evidence>
<dbReference type="InterPro" id="IPR015943">
    <property type="entry name" value="WD40/YVTN_repeat-like_dom_sf"/>
</dbReference>
<dbReference type="PRINTS" id="PR00313">
    <property type="entry name" value="CABNDNGRPT"/>
</dbReference>
<dbReference type="Proteomes" id="UP001515660">
    <property type="component" value="Unassembled WGS sequence"/>
</dbReference>
<dbReference type="InterPro" id="IPR001343">
    <property type="entry name" value="Hemolysn_Ca-bd"/>
</dbReference>
<feature type="non-terminal residue" evidence="9">
    <location>
        <position position="1146"/>
    </location>
</feature>
<keyword evidence="10" id="KW-1185">Reference proteome</keyword>
<evidence type="ECO:0000313" key="9">
    <source>
        <dbReference type="EMBL" id="NHB77831.1"/>
    </source>
</evidence>
<keyword evidence="7" id="KW-0472">Membrane</keyword>
<keyword evidence="3" id="KW-0964">Secreted</keyword>
<evidence type="ECO:0008006" key="11">
    <source>
        <dbReference type="Google" id="ProtNLM"/>
    </source>
</evidence>
<dbReference type="PANTHER" id="PTHR38340">
    <property type="entry name" value="S-LAYER PROTEIN"/>
    <property type="match status" value="1"/>
</dbReference>
<dbReference type="RefSeq" id="WP_166403854.1">
    <property type="nucleotide sequence ID" value="NZ_JAANHS010000012.1"/>
</dbReference>
<dbReference type="SUPFAM" id="SSF50956">
    <property type="entry name" value="Thermostable phytase (3-phytase)"/>
    <property type="match status" value="1"/>
</dbReference>
<dbReference type="PROSITE" id="PS00330">
    <property type="entry name" value="HEMOLYSIN_CALCIUM"/>
    <property type="match status" value="20"/>
</dbReference>
<evidence type="ECO:0000256" key="3">
    <source>
        <dbReference type="ARBA" id="ARBA00022525"/>
    </source>
</evidence>
<evidence type="ECO:0000256" key="2">
    <source>
        <dbReference type="ARBA" id="ARBA00004613"/>
    </source>
</evidence>
<evidence type="ECO:0000256" key="4">
    <source>
        <dbReference type="ARBA" id="ARBA00022656"/>
    </source>
</evidence>
<dbReference type="InterPro" id="IPR018511">
    <property type="entry name" value="Hemolysin-typ_Ca-bd_CS"/>
</dbReference>
<feature type="region of interest" description="Disordered" evidence="8">
    <location>
        <begin position="1004"/>
        <end position="1045"/>
    </location>
</feature>
<protein>
    <recommendedName>
        <fullName evidence="11">Ca2+-binding RTX toxin-like protein</fullName>
    </recommendedName>
</protein>
<dbReference type="Gene3D" id="2.130.10.10">
    <property type="entry name" value="YVTN repeat-like/Quinoprotein amine dehydrogenase"/>
    <property type="match status" value="1"/>
</dbReference>
<dbReference type="PRINTS" id="PR01488">
    <property type="entry name" value="RTXTOXINA"/>
</dbReference>
<evidence type="ECO:0000313" key="10">
    <source>
        <dbReference type="Proteomes" id="UP001515660"/>
    </source>
</evidence>
<dbReference type="InterPro" id="IPR050557">
    <property type="entry name" value="RTX_toxin/Mannuronan_C5-epim"/>
</dbReference>
<dbReference type="SUPFAM" id="SSF51120">
    <property type="entry name" value="beta-Roll"/>
    <property type="match status" value="7"/>
</dbReference>
<sequence>MINFLVVETFTAAPVNVISGICDLELVVQGGKTLLYTATRAGGGVLALEVGAAMALVDQKNIAPGTALPAPARIETVVINGTPHLIVTGANQAGVNAFAITATGALNSPIQLPGSLVGAIAAQTVVQVGGATYFYAARMGESTIYAYSVAANGTMTLVGTRVLDGPHTGIDIGAMISVSVAGQRFLVSLSLEADVLRAFPIAANGTLGHPTVIGAPQGLGIADPSAVRVVEMGGTTYLILASTVSSSISVIALAPNGAMTVTDHVIDTLDTRFQSVQTLATAQVGDRVFVIAGGGDDGLTVMTLMPDGRLANCGQLLSGQGLPFDNITAMTARVVNGVIELFIATEGAGITRLQIDPGTLSPIQTGGSSDDTLTGTAGSDMIVGGDGAEVILGGAGNDILADGGGSDTLFGGAGADLFVMALDGEHDVIADFQFGIDRIDLSAWGRIHSLAALTITATATGALITYGDETLELISSNGLPLLPGNFQLRDFIGLWHAPPTPPDPANLIHGTNQIDILYGGAGDDMFLISLGADTIYGGDGFDTIILTGSTAGIRVNLESPHHNTLMAAGQVYVSIEGIIGSYFSDTLTGNAEDNRIEGLDGNDRLSGGAGNDSLYGGNGNDTLLGGVGADLLDGGAGRDRASYREAKSGLVADLANPGLNTGEAAGDIYVSIEDLEGTQGADTICGDGQANMLFGLGNNDRLEGRGGNDSLYGGDGNDTLIGGEGADRLDGGNGFDFASYETATSAVRIDLATPGLNQGEAQGDTFISIEGFILTGFSDHFSGSAAADLVHGGAGNDTLHGMGGADVLYGGAGNDSLYGGDGDDRLFGGLGADRLDGGAGIDLASYAEATAGVLADLATPTLNSGEAQGDVFVSIEDLEGSAFNDTLAGDSGANRLYGGAGNDSLSGRAGNDTLYGGDGDDTLLGGAGADILYGGAGFDIASYADSTTGLRVDLLMPSQNTGIALGDQFYGIEGLIGGNGADTLLGDGEANFLGGGLGNDLLDGREGDDTLSGGSGNDTLYGGPGDDLLEGGPGNDRLEGGAGRDTLYGGEGNDLIFGGEDDDRLDGGAGNDTLYGGLGDDLLEGGPGNDRLEGGAGRDTLYGGEGNDLIFGGEDDDRLDGGAGNDTLYGGLGDDLLEGGPGNDRL</sequence>
<comment type="subcellular location">
    <subcellularLocation>
        <location evidence="1">Membrane</location>
    </subcellularLocation>
    <subcellularLocation>
        <location evidence="2">Secreted</location>
    </subcellularLocation>
</comment>
<dbReference type="Pfam" id="PF00353">
    <property type="entry name" value="HemolysinCabind"/>
    <property type="match status" value="11"/>
</dbReference>
<keyword evidence="6" id="KW-0843">Virulence</keyword>
<organism evidence="9 10">
    <name type="scientific">Rhodobacter calidifons</name>
    <dbReference type="NCBI Taxonomy" id="2715277"/>
    <lineage>
        <taxon>Bacteria</taxon>
        <taxon>Pseudomonadati</taxon>
        <taxon>Pseudomonadota</taxon>
        <taxon>Alphaproteobacteria</taxon>
        <taxon>Rhodobacterales</taxon>
        <taxon>Rhodobacter group</taxon>
        <taxon>Rhodobacter</taxon>
    </lineage>
</organism>
<dbReference type="EMBL" id="JAANHS010000012">
    <property type="protein sequence ID" value="NHB77831.1"/>
    <property type="molecule type" value="Genomic_DNA"/>
</dbReference>
<evidence type="ECO:0000256" key="5">
    <source>
        <dbReference type="ARBA" id="ARBA00022737"/>
    </source>
</evidence>
<evidence type="ECO:0000256" key="8">
    <source>
        <dbReference type="SAM" id="MobiDB-lite"/>
    </source>
</evidence>
<gene>
    <name evidence="9" type="ORF">G8O29_14005</name>
</gene>
<keyword evidence="4" id="KW-0800">Toxin</keyword>